<dbReference type="PANTHER" id="PTHR14139:SF2">
    <property type="entry name" value="CALSYNTENIN-1"/>
    <property type="match status" value="1"/>
</dbReference>
<proteinExistence type="predicted"/>
<evidence type="ECO:0000256" key="1">
    <source>
        <dbReference type="SAM" id="MobiDB-lite"/>
    </source>
</evidence>
<dbReference type="SUPFAM" id="SSF51120">
    <property type="entry name" value="beta-Roll"/>
    <property type="match status" value="1"/>
</dbReference>
<dbReference type="InterPro" id="IPR010221">
    <property type="entry name" value="VCBS_dom"/>
</dbReference>
<dbReference type="InterPro" id="IPR001343">
    <property type="entry name" value="Hemolysn_Ca-bd"/>
</dbReference>
<evidence type="ECO:0000313" key="3">
    <source>
        <dbReference type="Proteomes" id="UP000831485"/>
    </source>
</evidence>
<protein>
    <submittedName>
        <fullName evidence="2">VCBS domain-containing protein</fullName>
    </submittedName>
</protein>
<organism evidence="2 3">
    <name type="scientific">Geomonas paludis</name>
    <dbReference type="NCBI Taxonomy" id="2740185"/>
    <lineage>
        <taxon>Bacteria</taxon>
        <taxon>Pseudomonadati</taxon>
        <taxon>Thermodesulfobacteriota</taxon>
        <taxon>Desulfuromonadia</taxon>
        <taxon>Geobacterales</taxon>
        <taxon>Geobacteraceae</taxon>
        <taxon>Geomonas</taxon>
    </lineage>
</organism>
<dbReference type="EMBL" id="CP096574">
    <property type="protein sequence ID" value="UPU37225.1"/>
    <property type="molecule type" value="Genomic_DNA"/>
</dbReference>
<gene>
    <name evidence="2" type="ORF">M1B72_05825</name>
</gene>
<dbReference type="PRINTS" id="PR00313">
    <property type="entry name" value="CABNDNGRPT"/>
</dbReference>
<sequence>MAQNNHAAGHQVVGKVVILYGTVKAISPDGAVRLLMPNSPIFADDRIVTESDGSASIVFDGAQGNQLDLGRMMNVSIDQDVYGTVMSGDTTDTAAEVEQIQQALLTGDQPIELEAPAAGGPADAGGTHPVFIVTPTGEEVLPTGGVTTTGVTFGTTGAIEGPVTVATTSPVLPTGPGVGSDHGSVTEDASNPTLSTTGTLTVTDSFGNQYSINTAVAPVASEGALGSITIDSAGHWTYSVNNNAVQYLGAGEPKVETFTVQSIDGTSHDVVITILGTNDGATFSGADHGSVTEDSPTPETVTLTTSGTLVVTDIDQHQSAIDTVVAPVASEGALGNITIDSAGHWTYSVANSAVQYLGADDVKVEHFTVQSVDGTTHDIEIKIYGTNDGPQLTNDTFAANDVNAVKEDVTLTASGNVLTNDIDPDGDTLTVTTTDAMAGTYGSVTIAADGSYTYTLNNGAANVQALKDGQVVQDTFTYSVSDGHGGTASATLTIDINGTNDGPQLTNDTFAANDVNAVKEDVTLTASGNVLTNDIDPDGDTLTVTTTDAMAGTYGSVTIAADGSYTYTLNNGAANVQALKDGQVVQDTFTYSVSDGHGGTASATLTIDINGTNDGPQLTNDTFAANDVNAVKEDVTLTASGNVLTNDIDPDGDTLTVTTTDAMAGTYGSVTIAADGSYTYTLNNGAANVQALKDGQVVQDTFTYSVSDGHGGTASATLTIDINGTNDGPQLTNDTFAANDVNAVKEDVTLTASGNVLTNDIDPDGDTLTVTTTDAMAGTYGSVTIAADGSYTYTLNNGAANVQALKDGQVVQDTFTYSVSDGHGGTASATLTIDINGTNDGPQLTNDTFAANDVNAVKEDVTLTASGNVLTNDIDPDGDTLTVTTTDAMAGTYGSVTIAADGSYTYTLNNGAANVQALKDGQVVQDTFTYSVSDGHGGTASATLTIDINGTNDGPQLTNDTFAANDVNAVKEDVTLTASGNVLTNDIDPDGDTLTVTTTDAMAGTYGSVTIAADGSYTYTLNNGAANVQALKDGQVVQDTFTYSVSDGHGGTASATLTIDINGTNDGPQLTNDTFAANDVNAVKEDVTLTASGNVLTNDIDPDGDTLTVTTTDAMAGTYGSVTIAADGSYTYTLNNGAANVQALKDGQVVQDTFTYSVSDGHGGTASATLTIDINGTNDGPQLTNDTFAANDVNAVKEDVTLTASGNVLTNDIDPDGDTLTVTTTDAMAGTYGSVTIAADGSYTYTLNNGAANVQALKDGQVVQDTFTYSVSDGHGGTASATLTIDINGTNDGPQLTNDTFAANDVNAVKEDVTLTASGNVLTNDIDPDGDTLTVTTTDAMAGTYGSVTIAADGSYTYTLNNGAANVQALKDGQVVQDTFTYSVSDGHGGTASATLTIDINGTNDGPQLTNDTFAANDVNAVKEDVTLTASGNVLTNDIDPDGDTLTVTTTDAMAGTYGSVTIAADGSYTYTLNNGAANVQALKDGQVVQDTFTYSVSDGHGGTASATLTIDINGTNDGPQLTNDTFAANDVNAVKEDVTLTASGNVLTNDIDPDGDTLTVTTTDAMAGTYGSVTIAADGSYTYTLNNGAANVQALKDGQVVQDTFTYSVSDGHGGTASATLTIDINGTNDGPQLTNDTFAANDVNAVKEDVTLTASGNVLTNDIDPDGDTLTVTTTDAMAGTYGSVTIAADGSYTYTLNNGAANVQALKDGQVVQDTFTYSVSDGHGGTASATLTIDINGTNDGPQLTNDTFAANDVNAVKEDVTLTASGNVLTNDIDPDGDTLTVTTTDAMAGTYGSVTIAADGSYTYTLNNGAANVQALKDGQVVQDTFTYSVSDGHGGTASATLTININGTNDIPIIDSHGVYMPDASSEMTVDYADGYALHIAAPSGVDSNGSLTITVDDLPTVGKVGYMDAGSFHTVHSGDVLTTSQLQSLLYQPDGVATYNPSNGLGVTGADNVQFTYTVSNGSVSTEGTIDLHTLLGSGGYIAEVQVGSASHPLTSGSNQSVQFAVDPVLASTADYSQAAIQLTTDFRDMNTKTLTSQVETQVNVKLIIDGHTFTVVSATDPAVNWEKIAGSGGSTDYNVDHGAYWTSVNTHAPADANTIEKHSISFNDISDGTTTLADYLTSHPQSPGSLWTVVYDDIKSGNEQARFMHLSVVQDVSAQNAVTTNGSTGNDVIYGSTSDGDTLNGGAGNDTIVGREGNDVLSGGTGHNTLSGGAGADTFKVSGDDTIKDFTANEDKIVIDQPHTDVLFQHTTGATTASLTITNNGAQVGTVTFENVTDPTALLNSLIQDDPKIHS</sequence>
<dbReference type="PANTHER" id="PTHR14139">
    <property type="entry name" value="CALSYNTENIN"/>
    <property type="match status" value="1"/>
</dbReference>
<dbReference type="Proteomes" id="UP000831485">
    <property type="component" value="Chromosome"/>
</dbReference>
<dbReference type="NCBIfam" id="TIGR01965">
    <property type="entry name" value="VCBS_repeat"/>
    <property type="match status" value="15"/>
</dbReference>
<accession>A0ABY4LJQ2</accession>
<evidence type="ECO:0000313" key="2">
    <source>
        <dbReference type="EMBL" id="UPU37225.1"/>
    </source>
</evidence>
<reference evidence="2" key="1">
    <citation type="submission" date="2022-04" db="EMBL/GenBank/DDBJ databases">
        <authorList>
            <person name="Liu G."/>
        </authorList>
    </citation>
    <scope>NUCLEOTIDE SEQUENCE</scope>
    <source>
        <strain evidence="2">RG22</strain>
    </source>
</reference>
<keyword evidence="3" id="KW-1185">Reference proteome</keyword>
<dbReference type="Gene3D" id="2.60.40.10">
    <property type="entry name" value="Immunoglobulins"/>
    <property type="match status" value="15"/>
</dbReference>
<dbReference type="Pfam" id="PF17963">
    <property type="entry name" value="Big_9"/>
    <property type="match status" value="13"/>
</dbReference>
<feature type="region of interest" description="Disordered" evidence="1">
    <location>
        <begin position="174"/>
        <end position="197"/>
    </location>
</feature>
<dbReference type="NCBIfam" id="NF012211">
    <property type="entry name" value="tand_rpt_95"/>
    <property type="match status" value="13"/>
</dbReference>
<name>A0ABY4LJQ2_9BACT</name>
<dbReference type="InterPro" id="IPR013783">
    <property type="entry name" value="Ig-like_fold"/>
</dbReference>
<dbReference type="InterPro" id="IPR011049">
    <property type="entry name" value="Serralysin-like_metalloprot_C"/>
</dbReference>
<dbReference type="RefSeq" id="WP_248647013.1">
    <property type="nucleotide sequence ID" value="NZ_CP096574.1"/>
</dbReference>
<dbReference type="Pfam" id="PF00353">
    <property type="entry name" value="HemolysinCabind"/>
    <property type="match status" value="1"/>
</dbReference>